<keyword evidence="3 5" id="KW-0863">Zinc-finger</keyword>
<protein>
    <submittedName>
        <fullName evidence="8">Zinc finger X-chromosomal protein</fullName>
    </submittedName>
</protein>
<dbReference type="PANTHER" id="PTHR24379">
    <property type="entry name" value="KRAB AND ZINC FINGER DOMAIN-CONTAINING"/>
    <property type="match status" value="1"/>
</dbReference>
<dbReference type="Proteomes" id="UP001152320">
    <property type="component" value="Chromosome 5"/>
</dbReference>
<evidence type="ECO:0000256" key="1">
    <source>
        <dbReference type="ARBA" id="ARBA00022723"/>
    </source>
</evidence>
<feature type="domain" description="C2H2-type" evidence="7">
    <location>
        <begin position="621"/>
        <end position="648"/>
    </location>
</feature>
<feature type="domain" description="C2H2-type" evidence="7">
    <location>
        <begin position="649"/>
        <end position="677"/>
    </location>
</feature>
<evidence type="ECO:0000256" key="4">
    <source>
        <dbReference type="ARBA" id="ARBA00022833"/>
    </source>
</evidence>
<dbReference type="SUPFAM" id="SSF57667">
    <property type="entry name" value="beta-beta-alpha zinc fingers"/>
    <property type="match status" value="4"/>
</dbReference>
<feature type="domain" description="C2H2-type" evidence="7">
    <location>
        <begin position="591"/>
        <end position="614"/>
    </location>
</feature>
<feature type="domain" description="C2H2-type" evidence="7">
    <location>
        <begin position="751"/>
        <end position="778"/>
    </location>
</feature>
<feature type="compositionally biased region" description="Basic residues" evidence="6">
    <location>
        <begin position="175"/>
        <end position="184"/>
    </location>
</feature>
<feature type="compositionally biased region" description="Polar residues" evidence="6">
    <location>
        <begin position="49"/>
        <end position="62"/>
    </location>
</feature>
<dbReference type="EMBL" id="JAIZAY010000005">
    <property type="protein sequence ID" value="KAJ8042222.1"/>
    <property type="molecule type" value="Genomic_DNA"/>
</dbReference>
<proteinExistence type="predicted"/>
<feature type="region of interest" description="Disordered" evidence="6">
    <location>
        <begin position="1130"/>
        <end position="1149"/>
    </location>
</feature>
<organism evidence="8 9">
    <name type="scientific">Holothuria leucospilota</name>
    <name type="common">Black long sea cucumber</name>
    <name type="synonym">Mertensiothuria leucospilota</name>
    <dbReference type="NCBI Taxonomy" id="206669"/>
    <lineage>
        <taxon>Eukaryota</taxon>
        <taxon>Metazoa</taxon>
        <taxon>Echinodermata</taxon>
        <taxon>Eleutherozoa</taxon>
        <taxon>Echinozoa</taxon>
        <taxon>Holothuroidea</taxon>
        <taxon>Aspidochirotacea</taxon>
        <taxon>Aspidochirotida</taxon>
        <taxon>Holothuriidae</taxon>
        <taxon>Holothuria</taxon>
    </lineage>
</organism>
<feature type="region of interest" description="Disordered" evidence="6">
    <location>
        <begin position="1"/>
        <end position="103"/>
    </location>
</feature>
<evidence type="ECO:0000256" key="3">
    <source>
        <dbReference type="ARBA" id="ARBA00022771"/>
    </source>
</evidence>
<feature type="compositionally biased region" description="Low complexity" evidence="6">
    <location>
        <begin position="77"/>
        <end position="91"/>
    </location>
</feature>
<dbReference type="OrthoDB" id="10070404at2759"/>
<evidence type="ECO:0000256" key="6">
    <source>
        <dbReference type="SAM" id="MobiDB-lite"/>
    </source>
</evidence>
<reference evidence="8" key="1">
    <citation type="submission" date="2021-10" db="EMBL/GenBank/DDBJ databases">
        <title>Tropical sea cucumber genome reveals ecological adaptation and Cuvierian tubules defense mechanism.</title>
        <authorList>
            <person name="Chen T."/>
        </authorList>
    </citation>
    <scope>NUCLEOTIDE SEQUENCE</scope>
    <source>
        <strain evidence="8">Nanhai2018</strain>
        <tissue evidence="8">Muscle</tissue>
    </source>
</reference>
<dbReference type="SMART" id="SM00355">
    <property type="entry name" value="ZnF_C2H2"/>
    <property type="match status" value="13"/>
</dbReference>
<evidence type="ECO:0000313" key="8">
    <source>
        <dbReference type="EMBL" id="KAJ8042222.1"/>
    </source>
</evidence>
<keyword evidence="2" id="KW-0677">Repeat</keyword>
<keyword evidence="4" id="KW-0862">Zinc</keyword>
<feature type="region of interest" description="Disordered" evidence="6">
    <location>
        <begin position="242"/>
        <end position="265"/>
    </location>
</feature>
<dbReference type="InterPro" id="IPR036236">
    <property type="entry name" value="Znf_C2H2_sf"/>
</dbReference>
<dbReference type="GO" id="GO:0008270">
    <property type="term" value="F:zinc ion binding"/>
    <property type="evidence" value="ECO:0007669"/>
    <property type="project" value="UniProtKB-KW"/>
</dbReference>
<feature type="compositionally biased region" description="Basic and acidic residues" evidence="6">
    <location>
        <begin position="435"/>
        <end position="445"/>
    </location>
</feature>
<accession>A0A9Q1HAQ0</accession>
<keyword evidence="1" id="KW-0479">Metal-binding</keyword>
<sequence length="1386" mass="155327">MEVSGSPVIPEKESGDKEEESLEKESFSIEEPVNNEEPISNVKPIGNEESASNEEPVNNDESISNEKPIDCEEPVSNEESANNEESISNEELVNTGKESVDSDKLLTETETENIVEEQIQFRCKLCQYTGNDKEEIASHFLSEHIAVEVRSVGKDDLGSPVKSGFVAVANSSKPTGKKRGRPRKSSKERDEVTVEDDEEDDDEDEGKVFVHKPNQVSISSRGRRRKIPFKFAVDVDDDGSYPYLSTRPRRSRGSKRGRGNKKGRLKEEDATFYKRHSLTVTPAKFEAQLENMVQEWEQAWFLQKSSEDVKCKHPGCSCQLDEEEMILHLKCHKPFLEGFQCPACVFVCVHWRNMRHHFYKEHEQKSKSLSCNFEDCESVFERFGELRRHVCSTHLKAQLAAKLSEKSLENNISKDIDEIQKETSVYEKQAGENPFDDKDVEKETEGVNGDKGSNETPQKENMNENSVEPMEEEILEGTKDSSGSEVIVVVGENMGIKVERKGELETTRKRITKKRRSVPEIVEDQEKAGQPKKKRHYVKSQEFDGNMIDRQRALVAYSCDLCGAKYNDPTDLEKHRSLHSVEDEEDGTTILKCTECAAKFSFSNLLEEHVKQNHKRLLKLHRCHLCQFSSDRRFDLKKHLVIHTGVKNFMCDQCGKCMSTPYNLKIHYLRLHATEEEKNISCPELYCKFKCADKAVLKDHLRQRHNLMLDNKNLDKFEKIKLFSCKHCNYTGKKESSLRYHMRIHLENRQHKCKLCPYASKTKNNLILHMRTHDGMQPVKCLQCDFRGATNKIISEHILSKHAGIRPYRCLVCKWTTSYSGNMWKHIHDHRRELGDAMPEEPVEVVTGEGVSIPVPLRPPSGRKRSKALSPQFEGKSASENLKAISKVLEASRSAQNLNVGGIPQLIRMSTTGSNQEETVTIVEVPLPLGDDENRMVVEGGDNVNSTMSTLNSLAAAVATAREVALLSQQAQAVMTGQQHADAGNPYPVSQLFQQIAGHATSSQQAHIIGSALASSSSNNEVIITVTSPDSLHEAVMQSGISSRAAAGSTGTQPDQTKVTYTIAQPQGRVEEVQFEVQPNIHFENQGAVTELNDHQVDGDHVLVNIDDTDLQITEGEAQGQALQIIQGDSVKEEHQDTGEQSGEADGHNVQQLVSMIPEAELVMSMVQAASHNDTNPTVSYSGDNQQPVEAHIVVTDPDNPDQFIQQEIHYVQTNEDGSAILQQNGNAQVVHIVRQENGELAYQDASGQVYTAHDAQVMFHSDDQTHQDFIPSQIPEAIAMSDADASLEMDSDQLSGAEGQLTEKNTEEETADQLEVEVTVPAELMNQGQDEMGESEDQEENEEADYHIVEMIDKGKEQFVSSTEKLRDDMDPSGGVDSAEKETSD</sequence>
<dbReference type="PROSITE" id="PS00028">
    <property type="entry name" value="ZINC_FINGER_C2H2_1"/>
    <property type="match status" value="4"/>
</dbReference>
<feature type="domain" description="C2H2-type" evidence="7">
    <location>
        <begin position="557"/>
        <end position="584"/>
    </location>
</feature>
<dbReference type="PROSITE" id="PS50157">
    <property type="entry name" value="ZINC_FINGER_C2H2_2"/>
    <property type="match status" value="6"/>
</dbReference>
<gene>
    <name evidence="8" type="ORF">HOLleu_13229</name>
</gene>
<keyword evidence="9" id="KW-1185">Reference proteome</keyword>
<dbReference type="PANTHER" id="PTHR24379:SF121">
    <property type="entry name" value="C2H2-TYPE DOMAIN-CONTAINING PROTEIN"/>
    <property type="match status" value="1"/>
</dbReference>
<feature type="region of interest" description="Disordered" evidence="6">
    <location>
        <begin position="1290"/>
        <end position="1314"/>
    </location>
</feature>
<feature type="region of interest" description="Disordered" evidence="6">
    <location>
        <begin position="427"/>
        <end position="481"/>
    </location>
</feature>
<evidence type="ECO:0000313" key="9">
    <source>
        <dbReference type="Proteomes" id="UP001152320"/>
    </source>
</evidence>
<dbReference type="InterPro" id="IPR013087">
    <property type="entry name" value="Znf_C2H2_type"/>
</dbReference>
<feature type="region of interest" description="Disordered" evidence="6">
    <location>
        <begin position="1354"/>
        <end position="1386"/>
    </location>
</feature>
<feature type="compositionally biased region" description="Basic residues" evidence="6">
    <location>
        <begin position="247"/>
        <end position="264"/>
    </location>
</feature>
<name>A0A9Q1HAQ0_HOLLE</name>
<feature type="domain" description="C2H2-type" evidence="7">
    <location>
        <begin position="723"/>
        <end position="750"/>
    </location>
</feature>
<dbReference type="Pfam" id="PF00096">
    <property type="entry name" value="zf-C2H2"/>
    <property type="match status" value="2"/>
</dbReference>
<feature type="region of interest" description="Disordered" evidence="6">
    <location>
        <begin position="154"/>
        <end position="207"/>
    </location>
</feature>
<evidence type="ECO:0000256" key="5">
    <source>
        <dbReference type="PROSITE-ProRule" id="PRU00042"/>
    </source>
</evidence>
<evidence type="ECO:0000256" key="2">
    <source>
        <dbReference type="ARBA" id="ARBA00022737"/>
    </source>
</evidence>
<comment type="caution">
    <text evidence="8">The sequence shown here is derived from an EMBL/GenBank/DDBJ whole genome shotgun (WGS) entry which is preliminary data.</text>
</comment>
<dbReference type="Gene3D" id="3.30.160.60">
    <property type="entry name" value="Classic Zinc Finger"/>
    <property type="match status" value="6"/>
</dbReference>
<feature type="region of interest" description="Disordered" evidence="6">
    <location>
        <begin position="851"/>
        <end position="875"/>
    </location>
</feature>
<evidence type="ECO:0000259" key="7">
    <source>
        <dbReference type="PROSITE" id="PS50157"/>
    </source>
</evidence>
<feature type="compositionally biased region" description="Acidic residues" evidence="6">
    <location>
        <begin position="193"/>
        <end position="205"/>
    </location>
</feature>